<evidence type="ECO:0000313" key="8">
    <source>
        <dbReference type="EMBL" id="RKO85692.1"/>
    </source>
</evidence>
<dbReference type="PANTHER" id="PTHR10766:SF111">
    <property type="entry name" value="TRANSMEMBRANE 9 SUPERFAMILY MEMBER 2"/>
    <property type="match status" value="1"/>
</dbReference>
<feature type="transmembrane region" description="Helical" evidence="7">
    <location>
        <begin position="339"/>
        <end position="362"/>
    </location>
</feature>
<feature type="transmembrane region" description="Helical" evidence="7">
    <location>
        <begin position="193"/>
        <end position="216"/>
    </location>
</feature>
<evidence type="ECO:0000256" key="6">
    <source>
        <dbReference type="ARBA" id="ARBA00023136"/>
    </source>
</evidence>
<dbReference type="GO" id="GO:0072657">
    <property type="term" value="P:protein localization to membrane"/>
    <property type="evidence" value="ECO:0007669"/>
    <property type="project" value="TreeGrafter"/>
</dbReference>
<dbReference type="GO" id="GO:0005737">
    <property type="term" value="C:cytoplasm"/>
    <property type="evidence" value="ECO:0007669"/>
    <property type="project" value="UniProtKB-ARBA"/>
</dbReference>
<evidence type="ECO:0000256" key="4">
    <source>
        <dbReference type="ARBA" id="ARBA00022729"/>
    </source>
</evidence>
<comment type="caution">
    <text evidence="7">Lacks conserved residue(s) required for the propagation of feature annotation.</text>
</comment>
<accession>A0A4P9W1X1</accession>
<dbReference type="EMBL" id="KZ998841">
    <property type="protein sequence ID" value="RKO85692.1"/>
    <property type="molecule type" value="Genomic_DNA"/>
</dbReference>
<protein>
    <recommendedName>
        <fullName evidence="7">Transmembrane 9 superfamily member</fullName>
    </recommendedName>
</protein>
<evidence type="ECO:0000256" key="1">
    <source>
        <dbReference type="ARBA" id="ARBA00004141"/>
    </source>
</evidence>
<gene>
    <name evidence="8" type="ORF">BDK51DRAFT_21331</name>
</gene>
<evidence type="ECO:0000256" key="3">
    <source>
        <dbReference type="ARBA" id="ARBA00022692"/>
    </source>
</evidence>
<feature type="transmembrane region" description="Helical" evidence="7">
    <location>
        <begin position="368"/>
        <end position="389"/>
    </location>
</feature>
<feature type="transmembrane region" description="Helical" evidence="7">
    <location>
        <begin position="425"/>
        <end position="447"/>
    </location>
</feature>
<organism evidence="8 9">
    <name type="scientific">Blyttiomyces helicus</name>
    <dbReference type="NCBI Taxonomy" id="388810"/>
    <lineage>
        <taxon>Eukaryota</taxon>
        <taxon>Fungi</taxon>
        <taxon>Fungi incertae sedis</taxon>
        <taxon>Chytridiomycota</taxon>
        <taxon>Chytridiomycota incertae sedis</taxon>
        <taxon>Chytridiomycetes</taxon>
        <taxon>Chytridiomycetes incertae sedis</taxon>
        <taxon>Blyttiomyces</taxon>
    </lineage>
</organism>
<sequence length="586" mass="66819">MTFRTEGAFLATFLTPSEFTSSLQLSMLDNVECKDLCTKVIPQDDAKFINDRNKERYFHNWFVDGLPAALPTPDDPTSYELAVRNILPSPLGNEQGQLYFLNHFLIELAYHTVDEINYHIVGVTVAPYRIFNCLYSHSRRLACNFEDFWDTLPEDKDTTVTYSYSVRWKPSSVSWDRRYDRYLENIDPQLLRLHWFSITDTILMALFLAVSILLALRKDISRNRHFADTGTWYNIHVFARKDAGDDENSVLVLNVIQGDVFRPPAQRMLLAVLLGNGAQLVVMAATTLVLAVLGFLSPANRGSLPTVVLLSFFCFSSIAGYVSARVYKMLEGENWRWNVALTVTLLPGTLSIVLVILNFVLVSADSSGAVPIGTMMTLILLWFIVYVPLGALGAYRGFQAPLIEHPAKTNKIPREIPPPKYQKQWLLATLGGMICFSINMIELNFITKTIWSRSVSYPFGFLFIDFVLHVITSSVVSIYMCYFNLRAEVCYCSSVYVAGGGTRIFGEHLWQKQFSTLNHRLTLRTCERLQEGGCWAALATIRLFPFWQNISHLPKKSFILLMAWWFRSRVVEREKKQRGADSFAKK</sequence>
<dbReference type="Proteomes" id="UP000269721">
    <property type="component" value="Unassembled WGS sequence"/>
</dbReference>
<keyword evidence="6 7" id="KW-0472">Membrane</keyword>
<evidence type="ECO:0000256" key="5">
    <source>
        <dbReference type="ARBA" id="ARBA00022989"/>
    </source>
</evidence>
<dbReference type="GO" id="GO:0007034">
    <property type="term" value="P:vacuolar transport"/>
    <property type="evidence" value="ECO:0007669"/>
    <property type="project" value="TreeGrafter"/>
</dbReference>
<dbReference type="GO" id="GO:0016020">
    <property type="term" value="C:membrane"/>
    <property type="evidence" value="ECO:0007669"/>
    <property type="project" value="UniProtKB-SubCell"/>
</dbReference>
<keyword evidence="9" id="KW-1185">Reference proteome</keyword>
<dbReference type="OrthoDB" id="1666796at2759"/>
<dbReference type="InterPro" id="IPR004240">
    <property type="entry name" value="EMP70"/>
</dbReference>
<dbReference type="Pfam" id="PF02990">
    <property type="entry name" value="EMP70"/>
    <property type="match status" value="1"/>
</dbReference>
<comment type="subcellular location">
    <subcellularLocation>
        <location evidence="1">Membrane</location>
        <topology evidence="1">Multi-pass membrane protein</topology>
    </subcellularLocation>
</comment>
<proteinExistence type="inferred from homology"/>
<dbReference type="PANTHER" id="PTHR10766">
    <property type="entry name" value="TRANSMEMBRANE 9 SUPERFAMILY PROTEIN"/>
    <property type="match status" value="1"/>
</dbReference>
<evidence type="ECO:0000313" key="9">
    <source>
        <dbReference type="Proteomes" id="UP000269721"/>
    </source>
</evidence>
<evidence type="ECO:0000256" key="7">
    <source>
        <dbReference type="RuleBase" id="RU363079"/>
    </source>
</evidence>
<feature type="transmembrane region" description="Helical" evidence="7">
    <location>
        <begin position="269"/>
        <end position="295"/>
    </location>
</feature>
<name>A0A4P9W1X1_9FUNG</name>
<reference evidence="9" key="1">
    <citation type="journal article" date="2018" name="Nat. Microbiol.">
        <title>Leveraging single-cell genomics to expand the fungal tree of life.</title>
        <authorList>
            <person name="Ahrendt S.R."/>
            <person name="Quandt C.A."/>
            <person name="Ciobanu D."/>
            <person name="Clum A."/>
            <person name="Salamov A."/>
            <person name="Andreopoulos B."/>
            <person name="Cheng J.F."/>
            <person name="Woyke T."/>
            <person name="Pelin A."/>
            <person name="Henrissat B."/>
            <person name="Reynolds N.K."/>
            <person name="Benny G.L."/>
            <person name="Smith M.E."/>
            <person name="James T.Y."/>
            <person name="Grigoriev I.V."/>
        </authorList>
    </citation>
    <scope>NUCLEOTIDE SEQUENCE [LARGE SCALE GENOMIC DNA]</scope>
</reference>
<keyword evidence="5 7" id="KW-1133">Transmembrane helix</keyword>
<keyword evidence="3 7" id="KW-0812">Transmembrane</keyword>
<feature type="transmembrane region" description="Helical" evidence="7">
    <location>
        <begin position="307"/>
        <end position="327"/>
    </location>
</feature>
<evidence type="ECO:0000256" key="2">
    <source>
        <dbReference type="ARBA" id="ARBA00005227"/>
    </source>
</evidence>
<dbReference type="AlphaFoldDB" id="A0A4P9W1X1"/>
<keyword evidence="4" id="KW-0732">Signal</keyword>
<feature type="transmembrane region" description="Helical" evidence="7">
    <location>
        <begin position="459"/>
        <end position="482"/>
    </location>
</feature>
<comment type="similarity">
    <text evidence="2 7">Belongs to the nonaspanin (TM9SF) (TC 9.A.2) family.</text>
</comment>